<dbReference type="AlphaFoldDB" id="A0A366IK72"/>
<sequence>MTLFRAVAAACVVLVLTGCTAGDPPDEMPAEAALRLSPHGDEGRWLDPAYAAGIGTQYVTMNEVCAVTKELAIEVQHGAMGESTVMARALDGGAVNWQLEDSTCGPGALLPAAPDKATAAARQDNLLVRTGDGWRLIDPVTSVTRTDVDLGEGASAAEPLTWAENRLIVRVDVDDLVGVEDGREAWRQSLPARAEVTVLADGHAGVTDFAGHRLSVIDLVTGESTMSTTVPDPHWIRWAGDGYVQKVQETDPEYAYFDLDGREVDRTKGVSQYPFVPGQGDHVTFDVEDHRRGGTVVGVSAQGVPALFADERQRDFTQAGEVEELPDSIISLQGVSVDGSLLLFGRDPDGLTLLDAEGAEVAAWPLPVGELRIESGRIVVTGGSGTWVLLPAPR</sequence>
<gene>
    <name evidence="2" type="ORF">DFO65_106227</name>
</gene>
<dbReference type="RefSeq" id="WP_113904459.1">
    <property type="nucleotide sequence ID" value="NZ_QNSB01000006.1"/>
</dbReference>
<evidence type="ECO:0000313" key="3">
    <source>
        <dbReference type="Proteomes" id="UP000253509"/>
    </source>
</evidence>
<comment type="caution">
    <text evidence="2">The sequence shown here is derived from an EMBL/GenBank/DDBJ whole genome shotgun (WGS) entry which is preliminary data.</text>
</comment>
<evidence type="ECO:0000256" key="1">
    <source>
        <dbReference type="SAM" id="SignalP"/>
    </source>
</evidence>
<accession>A0A366IK72</accession>
<dbReference type="InterPro" id="IPR011047">
    <property type="entry name" value="Quinoprotein_ADH-like_sf"/>
</dbReference>
<keyword evidence="1" id="KW-0732">Signal</keyword>
<keyword evidence="3" id="KW-1185">Reference proteome</keyword>
<dbReference type="PROSITE" id="PS51257">
    <property type="entry name" value="PROKAR_LIPOPROTEIN"/>
    <property type="match status" value="1"/>
</dbReference>
<dbReference type="EMBL" id="QNSB01000006">
    <property type="protein sequence ID" value="RBP71384.1"/>
    <property type="molecule type" value="Genomic_DNA"/>
</dbReference>
<feature type="chain" id="PRO_5038664020" description="Pyrroloquinoline-quinone binding quinoprotein" evidence="1">
    <location>
        <begin position="22"/>
        <end position="394"/>
    </location>
</feature>
<protein>
    <recommendedName>
        <fullName evidence="4">Pyrroloquinoline-quinone binding quinoprotein</fullName>
    </recommendedName>
</protein>
<dbReference type="SUPFAM" id="SSF50998">
    <property type="entry name" value="Quinoprotein alcohol dehydrogenase-like"/>
    <property type="match status" value="1"/>
</dbReference>
<evidence type="ECO:0000313" key="2">
    <source>
        <dbReference type="EMBL" id="RBP71384.1"/>
    </source>
</evidence>
<name>A0A366IK72_9MICO</name>
<proteinExistence type="predicted"/>
<feature type="signal peptide" evidence="1">
    <location>
        <begin position="1"/>
        <end position="21"/>
    </location>
</feature>
<dbReference type="Proteomes" id="UP000253509">
    <property type="component" value="Unassembled WGS sequence"/>
</dbReference>
<evidence type="ECO:0008006" key="4">
    <source>
        <dbReference type="Google" id="ProtNLM"/>
    </source>
</evidence>
<organism evidence="2 3">
    <name type="scientific">Brevibacterium celere</name>
    <dbReference type="NCBI Taxonomy" id="225845"/>
    <lineage>
        <taxon>Bacteria</taxon>
        <taxon>Bacillati</taxon>
        <taxon>Actinomycetota</taxon>
        <taxon>Actinomycetes</taxon>
        <taxon>Micrococcales</taxon>
        <taxon>Brevibacteriaceae</taxon>
        <taxon>Brevibacterium</taxon>
    </lineage>
</organism>
<reference evidence="2 3" key="1">
    <citation type="submission" date="2018-06" db="EMBL/GenBank/DDBJ databases">
        <title>Freshwater and sediment microbial communities from various areas in North America, analyzing microbe dynamics in response to fracking.</title>
        <authorList>
            <person name="Lamendella R."/>
        </authorList>
    </citation>
    <scope>NUCLEOTIDE SEQUENCE [LARGE SCALE GENOMIC DNA]</scope>
    <source>
        <strain evidence="2 3">3b_TX</strain>
    </source>
</reference>